<dbReference type="PANTHER" id="PTHR11461">
    <property type="entry name" value="SERINE PROTEASE INHIBITOR, SERPIN"/>
    <property type="match status" value="1"/>
</dbReference>
<organism evidence="6 7">
    <name type="scientific">Asbolus verrucosus</name>
    <name type="common">Desert ironclad beetle</name>
    <dbReference type="NCBI Taxonomy" id="1661398"/>
    <lineage>
        <taxon>Eukaryota</taxon>
        <taxon>Metazoa</taxon>
        <taxon>Ecdysozoa</taxon>
        <taxon>Arthropoda</taxon>
        <taxon>Hexapoda</taxon>
        <taxon>Insecta</taxon>
        <taxon>Pterygota</taxon>
        <taxon>Neoptera</taxon>
        <taxon>Endopterygota</taxon>
        <taxon>Coleoptera</taxon>
        <taxon>Polyphaga</taxon>
        <taxon>Cucujiformia</taxon>
        <taxon>Tenebrionidae</taxon>
        <taxon>Pimeliinae</taxon>
        <taxon>Asbolus</taxon>
    </lineage>
</organism>
<dbReference type="InterPro" id="IPR036186">
    <property type="entry name" value="Serpin_sf"/>
</dbReference>
<proteinExistence type="inferred from homology"/>
<protein>
    <submittedName>
        <fullName evidence="6">Serpin domain containing protein</fullName>
    </submittedName>
</protein>
<evidence type="ECO:0000313" key="6">
    <source>
        <dbReference type="EMBL" id="RZC40247.1"/>
    </source>
</evidence>
<dbReference type="PANTHER" id="PTHR11461:SF211">
    <property type="entry name" value="GH10112P-RELATED"/>
    <property type="match status" value="1"/>
</dbReference>
<dbReference type="PROSITE" id="PS00284">
    <property type="entry name" value="SERPIN"/>
    <property type="match status" value="1"/>
</dbReference>
<dbReference type="Proteomes" id="UP000292052">
    <property type="component" value="Unassembled WGS sequence"/>
</dbReference>
<keyword evidence="2" id="KW-0646">Protease inhibitor</keyword>
<accession>A0A482W699</accession>
<feature type="non-terminal residue" evidence="6">
    <location>
        <position position="1"/>
    </location>
</feature>
<evidence type="ECO:0000256" key="3">
    <source>
        <dbReference type="ARBA" id="ARBA00022900"/>
    </source>
</evidence>
<dbReference type="EMBL" id="QDEB01027678">
    <property type="protein sequence ID" value="RZC40247.1"/>
    <property type="molecule type" value="Genomic_DNA"/>
</dbReference>
<name>A0A482W699_ASBVE</name>
<gene>
    <name evidence="6" type="ORF">BDFB_013682</name>
</gene>
<comment type="caution">
    <text evidence="6">The sequence shown here is derived from an EMBL/GenBank/DDBJ whole genome shotgun (WGS) entry which is preliminary data.</text>
</comment>
<dbReference type="OrthoDB" id="671595at2759"/>
<dbReference type="Gene3D" id="3.30.497.10">
    <property type="entry name" value="Antithrombin, subunit I, domain 2"/>
    <property type="match status" value="1"/>
</dbReference>
<dbReference type="Pfam" id="PF00079">
    <property type="entry name" value="Serpin"/>
    <property type="match status" value="1"/>
</dbReference>
<dbReference type="CDD" id="cd19955">
    <property type="entry name" value="serpin48-like_insects"/>
    <property type="match status" value="1"/>
</dbReference>
<evidence type="ECO:0000256" key="2">
    <source>
        <dbReference type="ARBA" id="ARBA00022690"/>
    </source>
</evidence>
<dbReference type="Gene3D" id="2.30.39.10">
    <property type="entry name" value="Alpha-1-antitrypsin, domain 1"/>
    <property type="match status" value="1"/>
</dbReference>
<keyword evidence="7" id="KW-1185">Reference proteome</keyword>
<dbReference type="GO" id="GO:0005615">
    <property type="term" value="C:extracellular space"/>
    <property type="evidence" value="ECO:0007669"/>
    <property type="project" value="InterPro"/>
</dbReference>
<dbReference type="SUPFAM" id="SSF56574">
    <property type="entry name" value="Serpins"/>
    <property type="match status" value="1"/>
</dbReference>
<feature type="domain" description="Serpin" evidence="5">
    <location>
        <begin position="29"/>
        <end position="390"/>
    </location>
</feature>
<sequence>LNSYCFRIMAVNSGVALQEFINGNNSFAAAVYEQIVKYSEGNFLVSPLSAETILAFAQSGCKDETAQEIRNVLYLSDDKNKIETGIKHFLHNMRSGKNDVLHNAIKMYIKENFSIKDEFKRAATEVYGADLENINFSKKVEAAATMNKWFEKETNNKIHDPINSDGIKDETRTILLNALYFKADWLHKFALVDTEKAYFYKTARDAVEVDTMRYHSDYQCDFNYHESKELKAKFLELPFEGEDASMVVILPHEKEGLGALESQIGSVFAPRDFRKRLVNVALPKFKIESGIDFKRILQNLGVNKAFDKDEADLSGIAGGKGDLIIDQVVQKTLIEVSEEGVEAAAAAFARIPIPACYVTIPPANFTADHPFIFYVKVRGAITFAGRVTDPEQ</sequence>
<keyword evidence="3" id="KW-0722">Serine protease inhibitor</keyword>
<comment type="similarity">
    <text evidence="1 4">Belongs to the serpin family.</text>
</comment>
<dbReference type="SMART" id="SM00093">
    <property type="entry name" value="SERPIN"/>
    <property type="match status" value="1"/>
</dbReference>
<dbReference type="InterPro" id="IPR042178">
    <property type="entry name" value="Serpin_sf_1"/>
</dbReference>
<dbReference type="InterPro" id="IPR000215">
    <property type="entry name" value="Serpin_fam"/>
</dbReference>
<evidence type="ECO:0000259" key="5">
    <source>
        <dbReference type="SMART" id="SM00093"/>
    </source>
</evidence>
<reference evidence="6 7" key="1">
    <citation type="submission" date="2017-03" db="EMBL/GenBank/DDBJ databases">
        <title>Genome of the blue death feigning beetle - Asbolus verrucosus.</title>
        <authorList>
            <person name="Rider S.D."/>
        </authorList>
    </citation>
    <scope>NUCLEOTIDE SEQUENCE [LARGE SCALE GENOMIC DNA]</scope>
    <source>
        <strain evidence="6">Butters</strain>
        <tissue evidence="6">Head and leg muscle</tissue>
    </source>
</reference>
<evidence type="ECO:0000256" key="4">
    <source>
        <dbReference type="RuleBase" id="RU000411"/>
    </source>
</evidence>
<dbReference type="AlphaFoldDB" id="A0A482W699"/>
<dbReference type="InterPro" id="IPR042185">
    <property type="entry name" value="Serpin_sf_2"/>
</dbReference>
<evidence type="ECO:0000313" key="7">
    <source>
        <dbReference type="Proteomes" id="UP000292052"/>
    </source>
</evidence>
<dbReference type="InterPro" id="IPR023796">
    <property type="entry name" value="Serpin_dom"/>
</dbReference>
<dbReference type="InterPro" id="IPR023795">
    <property type="entry name" value="Serpin_CS"/>
</dbReference>
<dbReference type="GO" id="GO:0004867">
    <property type="term" value="F:serine-type endopeptidase inhibitor activity"/>
    <property type="evidence" value="ECO:0007669"/>
    <property type="project" value="UniProtKB-KW"/>
</dbReference>
<evidence type="ECO:0000256" key="1">
    <source>
        <dbReference type="ARBA" id="ARBA00009500"/>
    </source>
</evidence>